<dbReference type="Pfam" id="PF03845">
    <property type="entry name" value="Spore_permease"/>
    <property type="match status" value="1"/>
</dbReference>
<evidence type="ECO:0000256" key="3">
    <source>
        <dbReference type="ARBA" id="ARBA00022448"/>
    </source>
</evidence>
<keyword evidence="6 8" id="KW-1133">Transmembrane helix</keyword>
<proteinExistence type="inferred from homology"/>
<keyword evidence="7 8" id="KW-0472">Membrane</keyword>
<dbReference type="EMBL" id="WBZC01000001">
    <property type="protein sequence ID" value="KAB3540958.1"/>
    <property type="molecule type" value="Genomic_DNA"/>
</dbReference>
<dbReference type="AlphaFoldDB" id="A0A6I0FR78"/>
<protein>
    <submittedName>
        <fullName evidence="9">GerAB/ArcD/ProY family transporter</fullName>
    </submittedName>
</protein>
<keyword evidence="10" id="KW-1185">Reference proteome</keyword>
<feature type="transmembrane region" description="Helical" evidence="8">
    <location>
        <begin position="220"/>
        <end position="251"/>
    </location>
</feature>
<evidence type="ECO:0000256" key="1">
    <source>
        <dbReference type="ARBA" id="ARBA00004141"/>
    </source>
</evidence>
<evidence type="ECO:0000256" key="2">
    <source>
        <dbReference type="ARBA" id="ARBA00007998"/>
    </source>
</evidence>
<accession>A0A6I0FR78</accession>
<feature type="transmembrane region" description="Helical" evidence="8">
    <location>
        <begin position="305"/>
        <end position="323"/>
    </location>
</feature>
<dbReference type="PANTHER" id="PTHR34975:SF2">
    <property type="entry name" value="SPORE GERMINATION PROTEIN A2"/>
    <property type="match status" value="1"/>
</dbReference>
<name>A0A6I0FR78_9FIRM</name>
<dbReference type="RefSeq" id="WP_151859546.1">
    <property type="nucleotide sequence ID" value="NZ_WBZC01000001.1"/>
</dbReference>
<dbReference type="GO" id="GO:0009847">
    <property type="term" value="P:spore germination"/>
    <property type="evidence" value="ECO:0007669"/>
    <property type="project" value="InterPro"/>
</dbReference>
<comment type="similarity">
    <text evidence="2">Belongs to the amino acid-polyamine-organocation (APC) superfamily. Spore germination protein (SGP) (TC 2.A.3.9) family.</text>
</comment>
<feature type="transmembrane region" description="Helical" evidence="8">
    <location>
        <begin position="113"/>
        <end position="136"/>
    </location>
</feature>
<dbReference type="PANTHER" id="PTHR34975">
    <property type="entry name" value="SPORE GERMINATION PROTEIN A2"/>
    <property type="match status" value="1"/>
</dbReference>
<dbReference type="InterPro" id="IPR004761">
    <property type="entry name" value="Spore_GerAB"/>
</dbReference>
<evidence type="ECO:0000256" key="6">
    <source>
        <dbReference type="ARBA" id="ARBA00022989"/>
    </source>
</evidence>
<feature type="transmembrane region" description="Helical" evidence="8">
    <location>
        <begin position="148"/>
        <end position="167"/>
    </location>
</feature>
<dbReference type="GO" id="GO:0016020">
    <property type="term" value="C:membrane"/>
    <property type="evidence" value="ECO:0007669"/>
    <property type="project" value="UniProtKB-SubCell"/>
</dbReference>
<feature type="transmembrane region" description="Helical" evidence="8">
    <location>
        <begin position="84"/>
        <end position="107"/>
    </location>
</feature>
<comment type="caution">
    <text evidence="9">The sequence shown here is derived from an EMBL/GenBank/DDBJ whole genome shotgun (WGS) entry which is preliminary data.</text>
</comment>
<keyword evidence="3" id="KW-0813">Transport</keyword>
<feature type="transmembrane region" description="Helical" evidence="8">
    <location>
        <begin position="41"/>
        <end position="63"/>
    </location>
</feature>
<evidence type="ECO:0000256" key="4">
    <source>
        <dbReference type="ARBA" id="ARBA00022544"/>
    </source>
</evidence>
<evidence type="ECO:0000256" key="5">
    <source>
        <dbReference type="ARBA" id="ARBA00022692"/>
    </source>
</evidence>
<feature type="transmembrane region" description="Helical" evidence="8">
    <location>
        <begin position="187"/>
        <end position="208"/>
    </location>
</feature>
<dbReference type="NCBIfam" id="TIGR00912">
    <property type="entry name" value="2A0309"/>
    <property type="match status" value="1"/>
</dbReference>
<dbReference type="Gene3D" id="1.20.1740.10">
    <property type="entry name" value="Amino acid/polyamine transporter I"/>
    <property type="match status" value="1"/>
</dbReference>
<sequence>MFSNNDKISPSQIANVLVLMMLGTGILTLPRTLTEAAATDWWIVLIIGGLGITLIAIAQAYIVKSFPGKSYMEIISATLSKPVAYIYIIFLVLFLIILNGFLVRILAEVVKMFLLLATPLEVIILSLLLVIVYLVRQGIEALGRLAELLLPIILVLSLVLVALTIGNSDYTNLLPVFQISFTDVVKALPVVLFSFLGFEFVLIFGTYVNKTNELTKYTGGAVLVILFLYIILNLATILTFGTVQITHLIWPTLSLFKTIEFPGLFIENVEALVMALWVIIVFMSIAPVLLAKVVLLTDLIKGKEFNYLALPLIPLIYFVSLVGDNLAEAYMLLDMFTLYAATIVAFIFPTLILIAMLVKKKLKREGSTSE</sequence>
<evidence type="ECO:0000256" key="7">
    <source>
        <dbReference type="ARBA" id="ARBA00023136"/>
    </source>
</evidence>
<reference evidence="9 10" key="1">
    <citation type="submission" date="2019-10" db="EMBL/GenBank/DDBJ databases">
        <title>Alkaliphilus serpentinus sp. nov. and Alkaliphilus pronyensis sp. nov., two novel anaerobic alkaliphilic species isolated from the serpentinized-hosted hydrothermal field of the Prony Bay (New Caledonia).</title>
        <authorList>
            <person name="Postec A."/>
        </authorList>
    </citation>
    <scope>NUCLEOTIDE SEQUENCE [LARGE SCALE GENOMIC DNA]</scope>
    <source>
        <strain evidence="9 10">LacV</strain>
    </source>
</reference>
<gene>
    <name evidence="9" type="ORF">F8154_00100</name>
</gene>
<keyword evidence="4" id="KW-0309">Germination</keyword>
<dbReference type="OrthoDB" id="2716906at2"/>
<keyword evidence="5 8" id="KW-0812">Transmembrane</keyword>
<comment type="subcellular location">
    <subcellularLocation>
        <location evidence="1">Membrane</location>
        <topology evidence="1">Multi-pass membrane protein</topology>
    </subcellularLocation>
</comment>
<feature type="transmembrane region" description="Helical" evidence="8">
    <location>
        <begin position="271"/>
        <end position="293"/>
    </location>
</feature>
<dbReference type="Proteomes" id="UP000432715">
    <property type="component" value="Unassembled WGS sequence"/>
</dbReference>
<feature type="transmembrane region" description="Helical" evidence="8">
    <location>
        <begin position="12"/>
        <end position="29"/>
    </location>
</feature>
<evidence type="ECO:0000256" key="8">
    <source>
        <dbReference type="SAM" id="Phobius"/>
    </source>
</evidence>
<feature type="transmembrane region" description="Helical" evidence="8">
    <location>
        <begin position="335"/>
        <end position="358"/>
    </location>
</feature>
<organism evidence="9 10">
    <name type="scientific">Alkaliphilus pronyensis</name>
    <dbReference type="NCBI Taxonomy" id="1482732"/>
    <lineage>
        <taxon>Bacteria</taxon>
        <taxon>Bacillati</taxon>
        <taxon>Bacillota</taxon>
        <taxon>Clostridia</taxon>
        <taxon>Peptostreptococcales</taxon>
        <taxon>Natronincolaceae</taxon>
        <taxon>Alkaliphilus</taxon>
    </lineage>
</organism>
<evidence type="ECO:0000313" key="9">
    <source>
        <dbReference type="EMBL" id="KAB3540958.1"/>
    </source>
</evidence>
<evidence type="ECO:0000313" key="10">
    <source>
        <dbReference type="Proteomes" id="UP000432715"/>
    </source>
</evidence>